<dbReference type="PRINTS" id="PR00505">
    <property type="entry name" value="D12N6MTFRASE"/>
</dbReference>
<gene>
    <name evidence="4" type="ORF">KSZ_09900</name>
</gene>
<comment type="caution">
    <text evidence="4">The sequence shown here is derived from an EMBL/GenBank/DDBJ whole genome shotgun (WGS) entry which is preliminary data.</text>
</comment>
<dbReference type="EMBL" id="BNJJ01000002">
    <property type="protein sequence ID" value="GHO82984.1"/>
    <property type="molecule type" value="Genomic_DNA"/>
</dbReference>
<name>A0ABQ3VAW5_9CHLR</name>
<keyword evidence="3" id="KW-0949">S-adenosyl-L-methionine</keyword>
<reference evidence="4 5" key="1">
    <citation type="journal article" date="2021" name="Int. J. Syst. Evol. Microbiol.">
        <title>Reticulibacter mediterranei gen. nov., sp. nov., within the new family Reticulibacteraceae fam. nov., and Ktedonospora formicarum gen. nov., sp. nov., Ktedonobacter robiniae sp. nov., Dictyobacter formicarum sp. nov. and Dictyobacter arantiisoli sp. nov., belonging to the class Ktedonobacteria.</title>
        <authorList>
            <person name="Yabe S."/>
            <person name="Zheng Y."/>
            <person name="Wang C.M."/>
            <person name="Sakai Y."/>
            <person name="Abe K."/>
            <person name="Yokota A."/>
            <person name="Donadio S."/>
            <person name="Cavaletti L."/>
            <person name="Monciardini P."/>
        </authorList>
    </citation>
    <scope>NUCLEOTIDE SEQUENCE [LARGE SCALE GENOMIC DNA]</scope>
    <source>
        <strain evidence="4 5">SOSP1-9</strain>
    </source>
</reference>
<protein>
    <submittedName>
        <fullName evidence="4">DNA methyltransferase</fullName>
    </submittedName>
</protein>
<dbReference type="Gene3D" id="3.40.50.150">
    <property type="entry name" value="Vaccinia Virus protein VP39"/>
    <property type="match status" value="2"/>
</dbReference>
<evidence type="ECO:0000313" key="4">
    <source>
        <dbReference type="EMBL" id="GHO82984.1"/>
    </source>
</evidence>
<dbReference type="InterPro" id="IPR012263">
    <property type="entry name" value="M_m6A_EcoRV"/>
</dbReference>
<keyword evidence="2" id="KW-0808">Transferase</keyword>
<proteinExistence type="predicted"/>
<evidence type="ECO:0000256" key="1">
    <source>
        <dbReference type="ARBA" id="ARBA00022603"/>
    </source>
</evidence>
<dbReference type="PANTHER" id="PTHR30481">
    <property type="entry name" value="DNA ADENINE METHYLASE"/>
    <property type="match status" value="1"/>
</dbReference>
<dbReference type="PANTHER" id="PTHR30481:SF4">
    <property type="entry name" value="SITE-SPECIFIC DNA-METHYLTRANSFERASE (ADENINE-SPECIFIC)"/>
    <property type="match status" value="1"/>
</dbReference>
<keyword evidence="1 4" id="KW-0489">Methyltransferase</keyword>
<sequence length="285" mass="32893">MNMDKKPFAWYGGKAALTPLLVSLLPKHQVYCEVFGGSGALLFGKSPSRIEIFNDIDSGVVNFFRVLRNPVQAEALQQLLLLTPYAREEYYACLKHWNEAEDPVEKARQWYCAVMQSMNSSIRSTGWSSSKVPNSNPALKWSNHATHLTEFVKRLSRVQIDHRDFEQVIQAYDSPETCFYLDPPYLAETRRKAQCYSHEMTYADHERLLDRIGHVQGMVILSGYGHPLYREALSAWECKTITVTCSSENRRAEQEIVQQTTRKECIWRNPRCLHKSETTLFDMMA</sequence>
<dbReference type="PIRSF" id="PIRSF000398">
    <property type="entry name" value="M_m6A_EcoRV"/>
    <property type="match status" value="1"/>
</dbReference>
<dbReference type="GO" id="GO:0008168">
    <property type="term" value="F:methyltransferase activity"/>
    <property type="evidence" value="ECO:0007669"/>
    <property type="project" value="UniProtKB-KW"/>
</dbReference>
<dbReference type="InterPro" id="IPR012327">
    <property type="entry name" value="MeTrfase_D12"/>
</dbReference>
<accession>A0ABQ3VAW5</accession>
<dbReference type="GO" id="GO:0032259">
    <property type="term" value="P:methylation"/>
    <property type="evidence" value="ECO:0007669"/>
    <property type="project" value="UniProtKB-KW"/>
</dbReference>
<keyword evidence="5" id="KW-1185">Reference proteome</keyword>
<evidence type="ECO:0000313" key="5">
    <source>
        <dbReference type="Proteomes" id="UP000635565"/>
    </source>
</evidence>
<dbReference type="Proteomes" id="UP000635565">
    <property type="component" value="Unassembled WGS sequence"/>
</dbReference>
<dbReference type="Pfam" id="PF02086">
    <property type="entry name" value="MethyltransfD12"/>
    <property type="match status" value="1"/>
</dbReference>
<evidence type="ECO:0000256" key="3">
    <source>
        <dbReference type="ARBA" id="ARBA00022691"/>
    </source>
</evidence>
<organism evidence="4 5">
    <name type="scientific">Dictyobacter formicarum</name>
    <dbReference type="NCBI Taxonomy" id="2778368"/>
    <lineage>
        <taxon>Bacteria</taxon>
        <taxon>Bacillati</taxon>
        <taxon>Chloroflexota</taxon>
        <taxon>Ktedonobacteria</taxon>
        <taxon>Ktedonobacterales</taxon>
        <taxon>Dictyobacteraceae</taxon>
        <taxon>Dictyobacter</taxon>
    </lineage>
</organism>
<evidence type="ECO:0000256" key="2">
    <source>
        <dbReference type="ARBA" id="ARBA00022679"/>
    </source>
</evidence>
<dbReference type="SUPFAM" id="SSF53335">
    <property type="entry name" value="S-adenosyl-L-methionine-dependent methyltransferases"/>
    <property type="match status" value="1"/>
</dbReference>
<dbReference type="InterPro" id="IPR029063">
    <property type="entry name" value="SAM-dependent_MTases_sf"/>
</dbReference>